<organism evidence="9 10">
    <name type="scientific">Youxingia wuxianensis</name>
    <dbReference type="NCBI Taxonomy" id="2763678"/>
    <lineage>
        <taxon>Bacteria</taxon>
        <taxon>Bacillati</taxon>
        <taxon>Bacillota</taxon>
        <taxon>Clostridia</taxon>
        <taxon>Eubacteriales</taxon>
        <taxon>Oscillospiraceae</taxon>
        <taxon>Youxingia</taxon>
    </lineage>
</organism>
<dbReference type="PANTHER" id="PTHR20855">
    <property type="entry name" value="ADIPOR/PROGESTIN RECEPTOR-RELATED"/>
    <property type="match status" value="1"/>
</dbReference>
<evidence type="ECO:0000256" key="4">
    <source>
        <dbReference type="ARBA" id="ARBA00022692"/>
    </source>
</evidence>
<dbReference type="EMBL" id="JACRTD010000001">
    <property type="protein sequence ID" value="MBC8584044.1"/>
    <property type="molecule type" value="Genomic_DNA"/>
</dbReference>
<keyword evidence="7" id="KW-0479">Metal-binding</keyword>
<name>A0A926EP80_9FIRM</name>
<keyword evidence="5 8" id="KW-1133">Transmembrane helix</keyword>
<evidence type="ECO:0000256" key="3">
    <source>
        <dbReference type="ARBA" id="ARBA00022475"/>
    </source>
</evidence>
<feature type="transmembrane region" description="Helical" evidence="8">
    <location>
        <begin position="86"/>
        <end position="103"/>
    </location>
</feature>
<keyword evidence="7" id="KW-0862">Zinc</keyword>
<accession>A0A926EP80</accession>
<keyword evidence="6 8" id="KW-0472">Membrane</keyword>
<gene>
    <name evidence="9" type="ORF">H8705_00405</name>
</gene>
<feature type="transmembrane region" description="Helical" evidence="8">
    <location>
        <begin position="109"/>
        <end position="129"/>
    </location>
</feature>
<dbReference type="Proteomes" id="UP000623678">
    <property type="component" value="Unassembled WGS sequence"/>
</dbReference>
<evidence type="ECO:0000256" key="2">
    <source>
        <dbReference type="ARBA" id="ARBA00008488"/>
    </source>
</evidence>
<evidence type="ECO:0000256" key="5">
    <source>
        <dbReference type="ARBA" id="ARBA00022989"/>
    </source>
</evidence>
<keyword evidence="4 8" id="KW-0812">Transmembrane</keyword>
<feature type="binding site" evidence="7">
    <location>
        <position position="198"/>
    </location>
    <ligand>
        <name>Zn(2+)</name>
        <dbReference type="ChEBI" id="CHEBI:29105"/>
    </ligand>
</feature>
<dbReference type="InterPro" id="IPR005744">
    <property type="entry name" value="Hy-lIII"/>
</dbReference>
<feature type="binding site" evidence="7">
    <location>
        <position position="194"/>
    </location>
    <ligand>
        <name>Zn(2+)</name>
        <dbReference type="ChEBI" id="CHEBI:29105"/>
    </ligand>
</feature>
<dbReference type="PANTHER" id="PTHR20855:SF3">
    <property type="entry name" value="LD03007P"/>
    <property type="match status" value="1"/>
</dbReference>
<protein>
    <submittedName>
        <fullName evidence="9">Hemolysin III family protein</fullName>
    </submittedName>
</protein>
<keyword evidence="3" id="KW-1003">Cell membrane</keyword>
<reference evidence="9" key="1">
    <citation type="submission" date="2020-08" db="EMBL/GenBank/DDBJ databases">
        <title>Genome public.</title>
        <authorList>
            <person name="Liu C."/>
            <person name="Sun Q."/>
        </authorList>
    </citation>
    <scope>NUCLEOTIDE SEQUENCE</scope>
    <source>
        <strain evidence="9">NSJ-64</strain>
    </source>
</reference>
<keyword evidence="10" id="KW-1185">Reference proteome</keyword>
<feature type="transmembrane region" description="Helical" evidence="8">
    <location>
        <begin position="12"/>
        <end position="32"/>
    </location>
</feature>
<feature type="binding site" evidence="7">
    <location>
        <position position="67"/>
    </location>
    <ligand>
        <name>Zn(2+)</name>
        <dbReference type="ChEBI" id="CHEBI:29105"/>
    </ligand>
</feature>
<dbReference type="InterPro" id="IPR004254">
    <property type="entry name" value="AdipoR/HlyIII-related"/>
</dbReference>
<dbReference type="GO" id="GO:0005886">
    <property type="term" value="C:plasma membrane"/>
    <property type="evidence" value="ECO:0007669"/>
    <property type="project" value="UniProtKB-SubCell"/>
</dbReference>
<comment type="subcellular location">
    <subcellularLocation>
        <location evidence="1">Cell membrane</location>
        <topology evidence="1">Multi-pass membrane protein</topology>
    </subcellularLocation>
</comment>
<evidence type="ECO:0000256" key="6">
    <source>
        <dbReference type="ARBA" id="ARBA00023136"/>
    </source>
</evidence>
<dbReference type="NCBIfam" id="TIGR01065">
    <property type="entry name" value="hlyIII"/>
    <property type="match status" value="1"/>
</dbReference>
<evidence type="ECO:0000313" key="9">
    <source>
        <dbReference type="EMBL" id="MBC8584044.1"/>
    </source>
</evidence>
<feature type="transmembrane region" description="Helical" evidence="8">
    <location>
        <begin position="161"/>
        <end position="182"/>
    </location>
</feature>
<evidence type="ECO:0000256" key="7">
    <source>
        <dbReference type="PIRSR" id="PIRSR604254-1"/>
    </source>
</evidence>
<proteinExistence type="inferred from homology"/>
<evidence type="ECO:0000313" key="10">
    <source>
        <dbReference type="Proteomes" id="UP000623678"/>
    </source>
</evidence>
<evidence type="ECO:0000256" key="1">
    <source>
        <dbReference type="ARBA" id="ARBA00004651"/>
    </source>
</evidence>
<evidence type="ECO:0000256" key="8">
    <source>
        <dbReference type="SAM" id="Phobius"/>
    </source>
</evidence>
<feature type="transmembrane region" description="Helical" evidence="8">
    <location>
        <begin position="136"/>
        <end position="155"/>
    </location>
</feature>
<comment type="similarity">
    <text evidence="2">Belongs to the UPF0073 (Hly-III) family.</text>
</comment>
<dbReference type="RefSeq" id="WP_262393901.1">
    <property type="nucleotide sequence ID" value="NZ_JACRTD010000001.1"/>
</dbReference>
<feature type="transmembrane region" description="Helical" evidence="8">
    <location>
        <begin position="194"/>
        <end position="216"/>
    </location>
</feature>
<feature type="transmembrane region" description="Helical" evidence="8">
    <location>
        <begin position="44"/>
        <end position="66"/>
    </location>
</feature>
<comment type="caution">
    <text evidence="9">The sequence shown here is derived from an EMBL/GenBank/DDBJ whole genome shotgun (WGS) entry which is preliminary data.</text>
</comment>
<dbReference type="AlphaFoldDB" id="A0A926EP80"/>
<dbReference type="GO" id="GO:0140911">
    <property type="term" value="F:pore-forming activity"/>
    <property type="evidence" value="ECO:0007669"/>
    <property type="project" value="InterPro"/>
</dbReference>
<sequence>MPPIFKKARDPISSYTHFLGAGLSLVGIAFMIVKLTLEQTPGTITVISTILFCLSLIALYLSSGIYHYSKAPEKIIRLLRKLDHSMIYVLIAGSYTPLLLTYLPSPNNIIFTAVMWGLAFAGILCKLCWIDAPRWLGTSLYILMGWAILVDLPALNAMEPGGIFLLALGGVLYTIGGVIYMIKKPNFSEIFGFHELFHIFVVAGSLCHYFMVYFYIA</sequence>
<dbReference type="GO" id="GO:0046872">
    <property type="term" value="F:metal ion binding"/>
    <property type="evidence" value="ECO:0007669"/>
    <property type="project" value="UniProtKB-KW"/>
</dbReference>
<dbReference type="Pfam" id="PF03006">
    <property type="entry name" value="HlyIII"/>
    <property type="match status" value="1"/>
</dbReference>